<feature type="signal peptide" evidence="1">
    <location>
        <begin position="1"/>
        <end position="32"/>
    </location>
</feature>
<evidence type="ECO:0000313" key="3">
    <source>
        <dbReference type="Proteomes" id="UP000190092"/>
    </source>
</evidence>
<feature type="non-terminal residue" evidence="2">
    <location>
        <position position="646"/>
    </location>
</feature>
<evidence type="ECO:0000313" key="2">
    <source>
        <dbReference type="EMBL" id="SJZ69190.1"/>
    </source>
</evidence>
<proteinExistence type="predicted"/>
<evidence type="ECO:0000256" key="1">
    <source>
        <dbReference type="SAM" id="SignalP"/>
    </source>
</evidence>
<evidence type="ECO:0008006" key="4">
    <source>
        <dbReference type="Google" id="ProtNLM"/>
    </source>
</evidence>
<gene>
    <name evidence="2" type="ORF">SAMN02745126_01916</name>
</gene>
<keyword evidence="1" id="KW-0732">Signal</keyword>
<dbReference type="Proteomes" id="UP000190092">
    <property type="component" value="Unassembled WGS sequence"/>
</dbReference>
<protein>
    <recommendedName>
        <fullName evidence="4">Autotransporter-associated beta strand repeat-containing protein</fullName>
    </recommendedName>
</protein>
<organism evidence="2 3">
    <name type="scientific">Enhydrobacter aerosaccus</name>
    <dbReference type="NCBI Taxonomy" id="225324"/>
    <lineage>
        <taxon>Bacteria</taxon>
        <taxon>Pseudomonadati</taxon>
        <taxon>Pseudomonadota</taxon>
        <taxon>Alphaproteobacteria</taxon>
        <taxon>Hyphomicrobiales</taxon>
        <taxon>Enhydrobacter</taxon>
    </lineage>
</organism>
<name>A0A1T4MPY6_9HYPH</name>
<dbReference type="STRING" id="225324.SAMN02745126_01916"/>
<sequence>MKKVGNRLPRLAAAVVFALAGIPVASPTAAWAQSWNMYGSGSSFFVPITSAPNPNGGPPELLVSLTLNGGNNTTLTNNFILDTGSLGLVADPAHYRPGNDPILAPYATITYTTSGDNPVGSLYLTNVQINGTNGQSVIARVPILGSTNYGYKQLGVGFDRGGISIGQSATSPLTPANNYYNMNPFLALVSGPGVSTMQPGYIIGMNGFQNLGLGPGVLLGLNSQNTSGFSFQQLASNGGLPSYCGTAGMGCPLQWSAQNGSISITTNGHTYNLGSASQLPDSGISYMIVNAPGNTVPVGPGNCSDSGSPTNCLQSGTVQVFLPGQNQAAYSFTLGDATNPSTPFGVQVSTGVPPSNLGRTFFENLNYLYDPINGFVGYEASGTSGTNAVIIPMVALQGNLALSNGFLSSFPMFLMGGLTLQQSGSGILNGPITGPGGLTLLSGNVTLGGVDSYSGGTTVNGGWLTIANTGSIVGDVTINKGGGFTNNGTIDGNGLLTVNAGGSFINNGTVNTPLQWQLNQGSFTNNGTFNGSLANTGTASNTGTLTGSVINGTSGMFSNSGTITGGVSNMGLFANTGTIGGNVTNMGLFANNGTVSGGFTNTGILSGNGILAGGLINSGVVAPGNSIGTLNVNGSFVQNPTGSYQV</sequence>
<feature type="chain" id="PRO_5012346012" description="Autotransporter-associated beta strand repeat-containing protein" evidence="1">
    <location>
        <begin position="33"/>
        <end position="646"/>
    </location>
</feature>
<dbReference type="EMBL" id="FUWJ01000002">
    <property type="protein sequence ID" value="SJZ69190.1"/>
    <property type="molecule type" value="Genomic_DNA"/>
</dbReference>
<reference evidence="3" key="1">
    <citation type="submission" date="2017-02" db="EMBL/GenBank/DDBJ databases">
        <authorList>
            <person name="Varghese N."/>
            <person name="Submissions S."/>
        </authorList>
    </citation>
    <scope>NUCLEOTIDE SEQUENCE [LARGE SCALE GENOMIC DNA]</scope>
    <source>
        <strain evidence="3">ATCC 27094</strain>
    </source>
</reference>
<keyword evidence="3" id="KW-1185">Reference proteome</keyword>
<accession>A0A1T4MPY6</accession>
<dbReference type="AlphaFoldDB" id="A0A1T4MPY6"/>